<name>A0ABD3SMM2_9LAMI</name>
<evidence type="ECO:0000256" key="1">
    <source>
        <dbReference type="SAM" id="MobiDB-lite"/>
    </source>
</evidence>
<evidence type="ECO:0000313" key="2">
    <source>
        <dbReference type="EMBL" id="KAL3825532.1"/>
    </source>
</evidence>
<proteinExistence type="predicted"/>
<accession>A0ABD3SMM2</accession>
<protein>
    <submittedName>
        <fullName evidence="2">Uncharacterized protein</fullName>
    </submittedName>
</protein>
<organism evidence="2 3">
    <name type="scientific">Penstemon smallii</name>
    <dbReference type="NCBI Taxonomy" id="265156"/>
    <lineage>
        <taxon>Eukaryota</taxon>
        <taxon>Viridiplantae</taxon>
        <taxon>Streptophyta</taxon>
        <taxon>Embryophyta</taxon>
        <taxon>Tracheophyta</taxon>
        <taxon>Spermatophyta</taxon>
        <taxon>Magnoliopsida</taxon>
        <taxon>eudicotyledons</taxon>
        <taxon>Gunneridae</taxon>
        <taxon>Pentapetalae</taxon>
        <taxon>asterids</taxon>
        <taxon>lamiids</taxon>
        <taxon>Lamiales</taxon>
        <taxon>Plantaginaceae</taxon>
        <taxon>Cheloneae</taxon>
        <taxon>Penstemon</taxon>
    </lineage>
</organism>
<dbReference type="Proteomes" id="UP001634393">
    <property type="component" value="Unassembled WGS sequence"/>
</dbReference>
<feature type="region of interest" description="Disordered" evidence="1">
    <location>
        <begin position="45"/>
        <end position="64"/>
    </location>
</feature>
<evidence type="ECO:0000313" key="3">
    <source>
        <dbReference type="Proteomes" id="UP001634393"/>
    </source>
</evidence>
<dbReference type="EMBL" id="JBJXBP010000006">
    <property type="protein sequence ID" value="KAL3825532.1"/>
    <property type="molecule type" value="Genomic_DNA"/>
</dbReference>
<feature type="compositionally biased region" description="Acidic residues" evidence="1">
    <location>
        <begin position="49"/>
        <end position="59"/>
    </location>
</feature>
<reference evidence="2 3" key="1">
    <citation type="submission" date="2024-12" db="EMBL/GenBank/DDBJ databases">
        <title>The unique morphological basis and parallel evolutionary history of personate flowers in Penstemon.</title>
        <authorList>
            <person name="Depatie T.H."/>
            <person name="Wessinger C.A."/>
        </authorList>
    </citation>
    <scope>NUCLEOTIDE SEQUENCE [LARGE SCALE GENOMIC DNA]</scope>
    <source>
        <strain evidence="2">WTNN_2</strain>
        <tissue evidence="2">Leaf</tissue>
    </source>
</reference>
<dbReference type="AlphaFoldDB" id="A0ABD3SMM2"/>
<gene>
    <name evidence="2" type="ORF">ACJIZ3_021561</name>
</gene>
<keyword evidence="3" id="KW-1185">Reference proteome</keyword>
<comment type="caution">
    <text evidence="2">The sequence shown here is derived from an EMBL/GenBank/DDBJ whole genome shotgun (WGS) entry which is preliminary data.</text>
</comment>
<sequence>MAIPISQTRFLCPQKTDYVSSKHLSCSFINRLALSRAPRPLSYTKIEKEEEEEEEEEECGTGSPSPMVMIIYGKMYEEGQRLAFCSLGDAAWTSLHHHNYSTTSCRFRYEDITYFSPYGSQQFGFKLNNGSVRTGATHSVQNPTKHTLSFKIGQHGSFSDLLETVQPFVGDHAILLCLQLFCKILHGPF</sequence>